<evidence type="ECO:0000313" key="1">
    <source>
        <dbReference type="EMBL" id="MBB2151733.1"/>
    </source>
</evidence>
<dbReference type="Proteomes" id="UP000636110">
    <property type="component" value="Unassembled WGS sequence"/>
</dbReference>
<comment type="caution">
    <text evidence="1">The sequence shown here is derived from an EMBL/GenBank/DDBJ whole genome shotgun (WGS) entry which is preliminary data.</text>
</comment>
<sequence length="256" mass="29883">MKTNLPSLLPIPLEFKIACATYNLSIREVLQLFIDHVSFYDSMSQKSDDLYRSATNTLLNYSISIRRAHSPALLKHREPILKYIQEVIKIASKSPESQAKKRKMCVPIVRKIYRSMERSKTQNTSLLLEEEITLQLSMDFCLLCEIHHCSPEEYLEHFMSQVSLPSTHANLGLNRVVENQAMGFFYKSLNIGKGIPAIHAHRNLQVQFIDQIQELHLWVFIIRGYEKRVQKYQELYFNYYQLLLSAQENQITTKAL</sequence>
<name>A0ABR6F2H6_9SPHI</name>
<organism evidence="1 2">
    <name type="scientific">Pedobacter gandavensis</name>
    <dbReference type="NCBI Taxonomy" id="2679963"/>
    <lineage>
        <taxon>Bacteria</taxon>
        <taxon>Pseudomonadati</taxon>
        <taxon>Bacteroidota</taxon>
        <taxon>Sphingobacteriia</taxon>
        <taxon>Sphingobacteriales</taxon>
        <taxon>Sphingobacteriaceae</taxon>
        <taxon>Pedobacter</taxon>
    </lineage>
</organism>
<dbReference type="EMBL" id="WNXC01000011">
    <property type="protein sequence ID" value="MBB2151733.1"/>
    <property type="molecule type" value="Genomic_DNA"/>
</dbReference>
<proteinExistence type="predicted"/>
<reference evidence="1 2" key="1">
    <citation type="submission" date="2019-11" db="EMBL/GenBank/DDBJ databases">
        <title>Description of Pedobacter sp. LMG 31462T.</title>
        <authorList>
            <person name="Carlier A."/>
            <person name="Qi S."/>
            <person name="Vandamme P."/>
        </authorList>
    </citation>
    <scope>NUCLEOTIDE SEQUENCE [LARGE SCALE GENOMIC DNA]</scope>
    <source>
        <strain evidence="1 2">LMG 31462</strain>
    </source>
</reference>
<keyword evidence="2" id="KW-1185">Reference proteome</keyword>
<accession>A0ABR6F2H6</accession>
<dbReference type="RefSeq" id="WP_182961700.1">
    <property type="nucleotide sequence ID" value="NZ_WNXC01000011.1"/>
</dbReference>
<evidence type="ECO:0000313" key="2">
    <source>
        <dbReference type="Proteomes" id="UP000636110"/>
    </source>
</evidence>
<gene>
    <name evidence="1" type="ORF">GM920_22755</name>
</gene>
<protein>
    <submittedName>
        <fullName evidence="1">Uncharacterized protein</fullName>
    </submittedName>
</protein>